<keyword evidence="4" id="KW-0597">Phosphoprotein</keyword>
<dbReference type="GO" id="GO:0043565">
    <property type="term" value="F:sequence-specific DNA binding"/>
    <property type="evidence" value="ECO:0007669"/>
    <property type="project" value="InterPro"/>
</dbReference>
<dbReference type="InterPro" id="IPR011006">
    <property type="entry name" value="CheY-like_superfamily"/>
</dbReference>
<evidence type="ECO:0000259" key="6">
    <source>
        <dbReference type="PROSITE" id="PS50110"/>
    </source>
</evidence>
<dbReference type="PRINTS" id="PR00032">
    <property type="entry name" value="HTHARAC"/>
</dbReference>
<sequence>MYKVMLIDDDVPMLKYLRQLIDWKELGLQVCGDTYSSVKALQLFRELKPDIVISDIGLPKMNGLELAAEFKRQSPETRIIFLTCHEDFYYAKKALTLNANDYLIKDELTSEQLEASLRGCVQSLRSAVQLPDQISYRDDLLRNADVLKLSLFRQLVKGGDTGAHIAAAKRLGIAWHYPSYMLALGMLEYASLLPRYEAKDIHLIRYSVYNIASEVAKGYEGITVFDEESGLVALHNYKPSLTVNYEQRMQDYLKEVQERCSQYLQVQVRMLCGPSKLEAGDIGPAYKRLLRLKERSYYVPGALLSWSGSKEEPFLYPLGSFLEQQKREISDAVRESDRSKLLYSLESAAETARSRGIDSAELIQFTVQLLRLLELQYAPHTVSEQYYACLQGTGTLEDTMGMLRWRLERLLDIRAAEEEGVNKEPKLQEIDHYIADHLFDNITSIDAANHLCLNSSYFSRYFKRLTGENFTDYLHRHKMGVAARMLEQREESVEMVALKLGYSDRTYFSKVFKKYMGTTPREYREK</sequence>
<dbReference type="InterPro" id="IPR018062">
    <property type="entry name" value="HTH_AraC-typ_CS"/>
</dbReference>
<accession>A0A3A6PPV5</accession>
<dbReference type="InterPro" id="IPR009057">
    <property type="entry name" value="Homeodomain-like_sf"/>
</dbReference>
<dbReference type="PANTHER" id="PTHR43280:SF2">
    <property type="entry name" value="HTH-TYPE TRANSCRIPTIONAL REGULATOR EXSA"/>
    <property type="match status" value="1"/>
</dbReference>
<dbReference type="Gene3D" id="3.40.50.2300">
    <property type="match status" value="1"/>
</dbReference>
<dbReference type="OrthoDB" id="342399at2"/>
<dbReference type="SUPFAM" id="SSF46689">
    <property type="entry name" value="Homeodomain-like"/>
    <property type="match status" value="2"/>
</dbReference>
<dbReference type="EMBL" id="QXQB01000003">
    <property type="protein sequence ID" value="RJX38601.1"/>
    <property type="molecule type" value="Genomic_DNA"/>
</dbReference>
<keyword evidence="8" id="KW-1185">Reference proteome</keyword>
<keyword evidence="3" id="KW-0804">Transcription</keyword>
<dbReference type="InterPro" id="IPR018060">
    <property type="entry name" value="HTH_AraC"/>
</dbReference>
<keyword evidence="2" id="KW-0238">DNA-binding</keyword>
<dbReference type="InterPro" id="IPR001789">
    <property type="entry name" value="Sig_transdc_resp-reg_receiver"/>
</dbReference>
<keyword evidence="1" id="KW-0805">Transcription regulation</keyword>
<feature type="domain" description="Response regulatory" evidence="6">
    <location>
        <begin position="3"/>
        <end position="120"/>
    </location>
</feature>
<dbReference type="RefSeq" id="WP_120110940.1">
    <property type="nucleotide sequence ID" value="NZ_QXQB01000003.1"/>
</dbReference>
<dbReference type="PANTHER" id="PTHR43280">
    <property type="entry name" value="ARAC-FAMILY TRANSCRIPTIONAL REGULATOR"/>
    <property type="match status" value="1"/>
</dbReference>
<dbReference type="CDD" id="cd17536">
    <property type="entry name" value="REC_YesN-like"/>
    <property type="match status" value="1"/>
</dbReference>
<dbReference type="AlphaFoldDB" id="A0A3A6PPV5"/>
<evidence type="ECO:0000256" key="1">
    <source>
        <dbReference type="ARBA" id="ARBA00023015"/>
    </source>
</evidence>
<evidence type="ECO:0000313" key="7">
    <source>
        <dbReference type="EMBL" id="RJX38601.1"/>
    </source>
</evidence>
<dbReference type="Gene3D" id="1.10.10.60">
    <property type="entry name" value="Homeodomain-like"/>
    <property type="match status" value="2"/>
</dbReference>
<name>A0A3A6PPV5_9BACL</name>
<dbReference type="Pfam" id="PF00072">
    <property type="entry name" value="Response_reg"/>
    <property type="match status" value="1"/>
</dbReference>
<dbReference type="PROSITE" id="PS00041">
    <property type="entry name" value="HTH_ARAC_FAMILY_1"/>
    <property type="match status" value="1"/>
</dbReference>
<evidence type="ECO:0000256" key="2">
    <source>
        <dbReference type="ARBA" id="ARBA00023125"/>
    </source>
</evidence>
<protein>
    <submittedName>
        <fullName evidence="7">Response regulator</fullName>
    </submittedName>
</protein>
<reference evidence="7 8" key="1">
    <citation type="submission" date="2018-09" db="EMBL/GenBank/DDBJ databases">
        <title>Paenibacillus aracenensis nov. sp. isolated from a cave in southern Spain.</title>
        <authorList>
            <person name="Jurado V."/>
            <person name="Gutierrez-Patricio S."/>
            <person name="Gonzalez-Pimentel J.L."/>
            <person name="Miller A.Z."/>
            <person name="Laiz L."/>
            <person name="Saiz-Jimenez C."/>
        </authorList>
    </citation>
    <scope>NUCLEOTIDE SEQUENCE [LARGE SCALE GENOMIC DNA]</scope>
    <source>
        <strain evidence="7 8">JCM 19203</strain>
    </source>
</reference>
<dbReference type="InterPro" id="IPR020449">
    <property type="entry name" value="Tscrpt_reg_AraC-type_HTH"/>
</dbReference>
<dbReference type="SMART" id="SM00448">
    <property type="entry name" value="REC"/>
    <property type="match status" value="1"/>
</dbReference>
<proteinExistence type="predicted"/>
<evidence type="ECO:0000259" key="5">
    <source>
        <dbReference type="PROSITE" id="PS01124"/>
    </source>
</evidence>
<dbReference type="PROSITE" id="PS01124">
    <property type="entry name" value="HTH_ARAC_FAMILY_2"/>
    <property type="match status" value="1"/>
</dbReference>
<evidence type="ECO:0000256" key="3">
    <source>
        <dbReference type="ARBA" id="ARBA00023163"/>
    </source>
</evidence>
<dbReference type="Proteomes" id="UP000267798">
    <property type="component" value="Unassembled WGS sequence"/>
</dbReference>
<dbReference type="GO" id="GO:0003700">
    <property type="term" value="F:DNA-binding transcription factor activity"/>
    <property type="evidence" value="ECO:0007669"/>
    <property type="project" value="InterPro"/>
</dbReference>
<comment type="caution">
    <text evidence="7">The sequence shown here is derived from an EMBL/GenBank/DDBJ whole genome shotgun (WGS) entry which is preliminary data.</text>
</comment>
<dbReference type="SUPFAM" id="SSF52172">
    <property type="entry name" value="CheY-like"/>
    <property type="match status" value="1"/>
</dbReference>
<organism evidence="7 8">
    <name type="scientific">Paenibacillus pinisoli</name>
    <dbReference type="NCBI Taxonomy" id="1276110"/>
    <lineage>
        <taxon>Bacteria</taxon>
        <taxon>Bacillati</taxon>
        <taxon>Bacillota</taxon>
        <taxon>Bacilli</taxon>
        <taxon>Bacillales</taxon>
        <taxon>Paenibacillaceae</taxon>
        <taxon>Paenibacillus</taxon>
    </lineage>
</organism>
<feature type="modified residue" description="4-aspartylphosphate" evidence="4">
    <location>
        <position position="55"/>
    </location>
</feature>
<dbReference type="Pfam" id="PF12833">
    <property type="entry name" value="HTH_18"/>
    <property type="match status" value="1"/>
</dbReference>
<dbReference type="SMART" id="SM00342">
    <property type="entry name" value="HTH_ARAC"/>
    <property type="match status" value="1"/>
</dbReference>
<dbReference type="GO" id="GO:0000160">
    <property type="term" value="P:phosphorelay signal transduction system"/>
    <property type="evidence" value="ECO:0007669"/>
    <property type="project" value="InterPro"/>
</dbReference>
<evidence type="ECO:0000313" key="8">
    <source>
        <dbReference type="Proteomes" id="UP000267798"/>
    </source>
</evidence>
<feature type="domain" description="HTH araC/xylS-type" evidence="5">
    <location>
        <begin position="428"/>
        <end position="526"/>
    </location>
</feature>
<dbReference type="PROSITE" id="PS50110">
    <property type="entry name" value="RESPONSE_REGULATORY"/>
    <property type="match status" value="1"/>
</dbReference>
<gene>
    <name evidence="7" type="ORF">D3P09_13675</name>
</gene>
<evidence type="ECO:0000256" key="4">
    <source>
        <dbReference type="PROSITE-ProRule" id="PRU00169"/>
    </source>
</evidence>